<accession>A0A5C0AVP2</accession>
<feature type="transmembrane region" description="Helical" evidence="2">
    <location>
        <begin position="100"/>
        <end position="121"/>
    </location>
</feature>
<dbReference type="EMBL" id="CP043046">
    <property type="protein sequence ID" value="QEI06418.1"/>
    <property type="molecule type" value="Genomic_DNA"/>
</dbReference>
<feature type="transmembrane region" description="Helical" evidence="2">
    <location>
        <begin position="337"/>
        <end position="354"/>
    </location>
</feature>
<dbReference type="OrthoDB" id="8665495at2"/>
<feature type="transmembrane region" description="Helical" evidence="2">
    <location>
        <begin position="366"/>
        <end position="391"/>
    </location>
</feature>
<evidence type="ECO:0000313" key="4">
    <source>
        <dbReference type="Proteomes" id="UP000325161"/>
    </source>
</evidence>
<evidence type="ECO:0000313" key="3">
    <source>
        <dbReference type="EMBL" id="QEI06418.1"/>
    </source>
</evidence>
<keyword evidence="4" id="KW-1185">Reference proteome</keyword>
<dbReference type="RefSeq" id="WP_148815005.1">
    <property type="nucleotide sequence ID" value="NZ_CP043046.1"/>
</dbReference>
<dbReference type="KEGG" id="pacr:FXN63_11690"/>
<dbReference type="Proteomes" id="UP000325161">
    <property type="component" value="Chromosome"/>
</dbReference>
<evidence type="ECO:0000256" key="1">
    <source>
        <dbReference type="SAM" id="MobiDB-lite"/>
    </source>
</evidence>
<keyword evidence="2" id="KW-0472">Membrane</keyword>
<sequence>MRKRFAAMTPTILDGRIESLRVSVPLVMGDIHLRVDGVPVTGTIEDAAKIRTLRGLQEQAAPVRIGVLTDSKGDHHFAWLIARKGPGVPPRFYRDEKRNAWRTTGIGLTIAVLAIAGAWLLGLSSAWRAVALAVLLAVALMGVIIAGLSLHGLWFNRVHRAAILKSEAAYRDHSGKPLSVMPAVTPVQNAVHKSGSAPVPDQPHIQAADTQAADTEPPPMQRVQGTLTSLTHETRRSVNSGPSFGVFRFLVGRQAYIMTVGENLGDVKPFLAEGDRVDMAVLAQDVPGGGPHRLVYAMRNLEDGRVYVCHHGFRGGNGHIAPVGVGLAQRVPLLKTVGGLLLFTWLLLISISYFDRSPGDYDDLAALGTYSLLGFVAIWFCFALPFVYLDWRWRKGRPTKRQRIVERVYLTLGLGTPFAPTERIEEV</sequence>
<name>A0A5C0AVP2_9BURK</name>
<dbReference type="AlphaFoldDB" id="A0A5C0AVP2"/>
<feature type="region of interest" description="Disordered" evidence="1">
    <location>
        <begin position="191"/>
        <end position="219"/>
    </location>
</feature>
<feature type="transmembrane region" description="Helical" evidence="2">
    <location>
        <begin position="127"/>
        <end position="150"/>
    </location>
</feature>
<gene>
    <name evidence="3" type="ORF">FXN63_11690</name>
</gene>
<keyword evidence="2" id="KW-1133">Transmembrane helix</keyword>
<protein>
    <submittedName>
        <fullName evidence="3">Uncharacterized protein</fullName>
    </submittedName>
</protein>
<proteinExistence type="predicted"/>
<keyword evidence="2" id="KW-0812">Transmembrane</keyword>
<organism evidence="3 4">
    <name type="scientific">Pigmentiphaga aceris</name>
    <dbReference type="NCBI Taxonomy" id="1940612"/>
    <lineage>
        <taxon>Bacteria</taxon>
        <taxon>Pseudomonadati</taxon>
        <taxon>Pseudomonadota</taxon>
        <taxon>Betaproteobacteria</taxon>
        <taxon>Burkholderiales</taxon>
        <taxon>Alcaligenaceae</taxon>
        <taxon>Pigmentiphaga</taxon>
    </lineage>
</organism>
<evidence type="ECO:0000256" key="2">
    <source>
        <dbReference type="SAM" id="Phobius"/>
    </source>
</evidence>
<reference evidence="3 4" key="1">
    <citation type="submission" date="2019-08" db="EMBL/GenBank/DDBJ databases">
        <title>Amphibian skin-associated Pigmentiphaga: genome sequence and occurrence across geography and hosts.</title>
        <authorList>
            <person name="Bletz M.C."/>
            <person name="Bunk B."/>
            <person name="Sproeer C."/>
            <person name="Biwer P."/>
            <person name="Reiter S."/>
            <person name="Rabemananjara F.C.E."/>
            <person name="Schulz S."/>
            <person name="Overmann J."/>
            <person name="Vences M."/>
        </authorList>
    </citation>
    <scope>NUCLEOTIDE SEQUENCE [LARGE SCALE GENOMIC DNA]</scope>
    <source>
        <strain evidence="3 4">Mada1488</strain>
    </source>
</reference>